<evidence type="ECO:0000313" key="3">
    <source>
        <dbReference type="Proteomes" id="UP000321490"/>
    </source>
</evidence>
<organism evidence="2 3">
    <name type="scientific">Modestobacter roseus</name>
    <dbReference type="NCBI Taxonomy" id="1181884"/>
    <lineage>
        <taxon>Bacteria</taxon>
        <taxon>Bacillati</taxon>
        <taxon>Actinomycetota</taxon>
        <taxon>Actinomycetes</taxon>
        <taxon>Geodermatophilales</taxon>
        <taxon>Geodermatophilaceae</taxon>
        <taxon>Modestobacter</taxon>
    </lineage>
</organism>
<accession>A0A562IT30</accession>
<dbReference type="AlphaFoldDB" id="A0A562IT30"/>
<keyword evidence="3" id="KW-1185">Reference proteome</keyword>
<dbReference type="Proteomes" id="UP000321490">
    <property type="component" value="Unassembled WGS sequence"/>
</dbReference>
<evidence type="ECO:0000256" key="1">
    <source>
        <dbReference type="SAM" id="MobiDB-lite"/>
    </source>
</evidence>
<feature type="region of interest" description="Disordered" evidence="1">
    <location>
        <begin position="1"/>
        <end position="28"/>
    </location>
</feature>
<proteinExistence type="predicted"/>
<dbReference type="RefSeq" id="WP_153362023.1">
    <property type="nucleotide sequence ID" value="NZ_ML762525.1"/>
</dbReference>
<gene>
    <name evidence="2" type="ORF">JD78_02422</name>
</gene>
<comment type="caution">
    <text evidence="2">The sequence shown here is derived from an EMBL/GenBank/DDBJ whole genome shotgun (WGS) entry which is preliminary data.</text>
</comment>
<feature type="compositionally biased region" description="Pro residues" evidence="1">
    <location>
        <begin position="15"/>
        <end position="27"/>
    </location>
</feature>
<evidence type="ECO:0008006" key="4">
    <source>
        <dbReference type="Google" id="ProtNLM"/>
    </source>
</evidence>
<reference evidence="2 3" key="1">
    <citation type="submission" date="2019-07" db="EMBL/GenBank/DDBJ databases">
        <title>R&amp;d 2014.</title>
        <authorList>
            <person name="Klenk H.-P."/>
        </authorList>
    </citation>
    <scope>NUCLEOTIDE SEQUENCE [LARGE SCALE GENOMIC DNA]</scope>
    <source>
        <strain evidence="2 3">DSM 45764</strain>
    </source>
</reference>
<name>A0A562IT30_9ACTN</name>
<dbReference type="EMBL" id="VLKF01000001">
    <property type="protein sequence ID" value="TWH73893.1"/>
    <property type="molecule type" value="Genomic_DNA"/>
</dbReference>
<evidence type="ECO:0000313" key="2">
    <source>
        <dbReference type="EMBL" id="TWH73893.1"/>
    </source>
</evidence>
<sequence length="147" mass="15712">MPAPSLLRVRRSSPVQPPEAAGPPPPGARRRLLAVVLDETDLDTLLPPAIAAAVLDDRPLTVAVLRPSPGWTIDAALVAALAVESERVTGQLTARAGARVRAAGLEPHVVVHHVRGLRGRRRATALTRALREVARRYDAEPIVRPLP</sequence>
<protein>
    <recommendedName>
        <fullName evidence="4">Universal stress protein family protein</fullName>
    </recommendedName>
</protein>